<keyword evidence="8 10" id="KW-0472">Membrane</keyword>
<feature type="transmembrane region" description="Helical" evidence="10">
    <location>
        <begin position="386"/>
        <end position="406"/>
    </location>
</feature>
<feature type="transmembrane region" description="Helical" evidence="10">
    <location>
        <begin position="308"/>
        <end position="327"/>
    </location>
</feature>
<comment type="subcellular location">
    <subcellularLocation>
        <location evidence="1">Membrane</location>
        <topology evidence="1">Multi-pass membrane protein</topology>
    </subcellularLocation>
</comment>
<feature type="transmembrane region" description="Helical" evidence="10">
    <location>
        <begin position="140"/>
        <end position="157"/>
    </location>
</feature>
<evidence type="ECO:0000259" key="12">
    <source>
        <dbReference type="Pfam" id="PF00999"/>
    </source>
</evidence>
<dbReference type="Proteomes" id="UP000694861">
    <property type="component" value="Linkage group LG5"/>
</dbReference>
<proteinExistence type="inferred from homology"/>
<comment type="similarity">
    <text evidence="9">Belongs to the monovalent cation:proton antiporter 2 (CPA2) transporter (TC 2.A.37) family. CHX (TC 2.A.37.4) subfamily.</text>
</comment>
<sequence length="845" mass="93177">MCMVAVAFFLPPSFFLSCSCSSCKQSSIKMSMEINHLIGEIQQAVDNVTLVCQDPHSSIASGGVWRHRSPLRSATSLLLMQLSVIGVVSQLINLCLKPMGQSTIVSQIFGGIIFGPSVLGHKKEVSRILFPVKGANVFETTATFGLMFFLFSIGVKMNTGRMLSPDRRAVTIGISVFFFTLALPECLVFVMMNYLTMDETLKMALPCIAGSQCISSSLVVACLLAELKLMNTELGRLALSITMFCDVLGIALVAIGMAILDNRTRNLLIPTFELLSALVFVLGIAYVLRPIILWMLNRIEEGKSVKESYIVTIFLFVLLCGFISELVSQHFLLGPLVLGYAVPEGPPLGAALVMKVEIMATGIFYPTYLANSGLKTNIFRIHPRSVWIVGVVVIFSSLVKIGAVMLPASYFDVPLRQAFVLGLILNSKGITELVMFNLFKQSKVLTDQEFALVVISVVLITAVVTPLIRYLYDPSKQYAVTRRSTIQHLKRESELRILACIHNQENVPTFINVLEVSNATEQNPVAVIALVLTELVGRTNPVLVSHRPHDTLDNSSSGHIVKAMRQYEQYNEGYATLQAYTSISSYVTMHDDICRLAFEKRVNLVIMPFHKQWAIDGSIGSVNRPLQSMNINVLDKAPCSVGILIDRGVLGGSVSMLASRYICHVAVIFIGGADDTEALAYGARMARHPSVDLTVARFLLFGEENSKDRKRDSDLLEEYRVANGDNERFVVVEEVVRDGARLSAVIRSMVDCFDLMLVGRHHQDSPLLSGLGEWSECPELGIIGDMLASPDFHCSVSVLVLQQQRIGGKPVSRNQPIDREPLIHDAPEETVRGSWTITVNEHDRK</sequence>
<feature type="transmembrane region" description="Helical" evidence="10">
    <location>
        <begin position="74"/>
        <end position="96"/>
    </location>
</feature>
<name>A0ABM0P419_PRUMU</name>
<evidence type="ECO:0000256" key="1">
    <source>
        <dbReference type="ARBA" id="ARBA00004141"/>
    </source>
</evidence>
<dbReference type="InterPro" id="IPR050794">
    <property type="entry name" value="CPA2_transporter"/>
</dbReference>
<dbReference type="InterPro" id="IPR057290">
    <property type="entry name" value="CHX17_C"/>
</dbReference>
<reference evidence="16" key="2">
    <citation type="submission" date="2025-08" db="UniProtKB">
        <authorList>
            <consortium name="RefSeq"/>
        </authorList>
    </citation>
    <scope>IDENTIFICATION</scope>
</reference>
<dbReference type="InterPro" id="IPR038770">
    <property type="entry name" value="Na+/solute_symporter_sf"/>
</dbReference>
<dbReference type="Pfam" id="PF23256">
    <property type="entry name" value="CHX17_2nd"/>
    <property type="match status" value="1"/>
</dbReference>
<keyword evidence="3" id="KW-0633">Potassium transport</keyword>
<dbReference type="PANTHER" id="PTHR32468:SF35">
    <property type="entry name" value="CATION_H+ EXCHANGER DOMAIN-CONTAINING PROTEIN"/>
    <property type="match status" value="1"/>
</dbReference>
<feature type="chain" id="PRO_5046652067" evidence="11">
    <location>
        <begin position="21"/>
        <end position="845"/>
    </location>
</feature>
<gene>
    <name evidence="16" type="primary">LOC103333059</name>
</gene>
<feature type="transmembrane region" description="Helical" evidence="10">
    <location>
        <begin position="237"/>
        <end position="260"/>
    </location>
</feature>
<evidence type="ECO:0000313" key="16">
    <source>
        <dbReference type="RefSeq" id="XP_008234079.2"/>
    </source>
</evidence>
<keyword evidence="6 10" id="KW-1133">Transmembrane helix</keyword>
<feature type="transmembrane region" description="Helical" evidence="10">
    <location>
        <begin position="103"/>
        <end position="120"/>
    </location>
</feature>
<keyword evidence="7" id="KW-0406">Ion transport</keyword>
<dbReference type="InterPro" id="IPR006153">
    <property type="entry name" value="Cation/H_exchanger_TM"/>
</dbReference>
<evidence type="ECO:0000256" key="9">
    <source>
        <dbReference type="ARBA" id="ARBA00038341"/>
    </source>
</evidence>
<feature type="transmembrane region" description="Helical" evidence="10">
    <location>
        <begin position="450"/>
        <end position="472"/>
    </location>
</feature>
<keyword evidence="15" id="KW-1185">Reference proteome</keyword>
<evidence type="ECO:0000256" key="4">
    <source>
        <dbReference type="ARBA" id="ARBA00022692"/>
    </source>
</evidence>
<evidence type="ECO:0000256" key="10">
    <source>
        <dbReference type="SAM" id="Phobius"/>
    </source>
</evidence>
<reference evidence="15" key="1">
    <citation type="journal article" date="2012" name="Nat. Commun.">
        <title>The genome of Prunus mume.</title>
        <authorList>
            <person name="Zhang Q."/>
            <person name="Chen W."/>
            <person name="Sun L."/>
            <person name="Zhao F."/>
            <person name="Huang B."/>
            <person name="Yang W."/>
            <person name="Tao Y."/>
            <person name="Wang J."/>
            <person name="Yuan Z."/>
            <person name="Fan G."/>
            <person name="Xing Z."/>
            <person name="Han C."/>
            <person name="Pan H."/>
            <person name="Zhong X."/>
            <person name="Shi W."/>
            <person name="Liang X."/>
            <person name="Du D."/>
            <person name="Sun F."/>
            <person name="Xu Z."/>
            <person name="Hao R."/>
            <person name="Lv T."/>
            <person name="Lv Y."/>
            <person name="Zheng Z."/>
            <person name="Sun M."/>
            <person name="Luo L."/>
            <person name="Cai M."/>
            <person name="Gao Y."/>
            <person name="Wang J."/>
            <person name="Yin Y."/>
            <person name="Xu X."/>
            <person name="Cheng T."/>
            <person name="Wang J."/>
        </authorList>
    </citation>
    <scope>NUCLEOTIDE SEQUENCE [LARGE SCALE GENOMIC DNA]</scope>
</reference>
<evidence type="ECO:0000313" key="15">
    <source>
        <dbReference type="Proteomes" id="UP000694861"/>
    </source>
</evidence>
<organism evidence="15 16">
    <name type="scientific">Prunus mume</name>
    <name type="common">Japanese apricot</name>
    <name type="synonym">Armeniaca mume</name>
    <dbReference type="NCBI Taxonomy" id="102107"/>
    <lineage>
        <taxon>Eukaryota</taxon>
        <taxon>Viridiplantae</taxon>
        <taxon>Streptophyta</taxon>
        <taxon>Embryophyta</taxon>
        <taxon>Tracheophyta</taxon>
        <taxon>Spermatophyta</taxon>
        <taxon>Magnoliopsida</taxon>
        <taxon>eudicotyledons</taxon>
        <taxon>Gunneridae</taxon>
        <taxon>Pentapetalae</taxon>
        <taxon>rosids</taxon>
        <taxon>fabids</taxon>
        <taxon>Rosales</taxon>
        <taxon>Rosaceae</taxon>
        <taxon>Amygdaloideae</taxon>
        <taxon>Amygdaleae</taxon>
        <taxon>Prunus</taxon>
    </lineage>
</organism>
<evidence type="ECO:0000256" key="11">
    <source>
        <dbReference type="SAM" id="SignalP"/>
    </source>
</evidence>
<feature type="transmembrane region" description="Helical" evidence="10">
    <location>
        <begin position="418"/>
        <end position="438"/>
    </location>
</feature>
<dbReference type="Gene3D" id="1.20.1530.20">
    <property type="match status" value="1"/>
</dbReference>
<keyword evidence="5" id="KW-0630">Potassium</keyword>
<evidence type="ECO:0000256" key="5">
    <source>
        <dbReference type="ARBA" id="ARBA00022958"/>
    </source>
</evidence>
<dbReference type="Pfam" id="PF00999">
    <property type="entry name" value="Na_H_Exchanger"/>
    <property type="match status" value="1"/>
</dbReference>
<evidence type="ECO:0000256" key="7">
    <source>
        <dbReference type="ARBA" id="ARBA00023065"/>
    </source>
</evidence>
<feature type="domain" description="Cation/H(+) antiporter C-terminal" evidence="14">
    <location>
        <begin position="665"/>
        <end position="804"/>
    </location>
</feature>
<evidence type="ECO:0000256" key="3">
    <source>
        <dbReference type="ARBA" id="ARBA00022538"/>
    </source>
</evidence>
<dbReference type="PANTHER" id="PTHR32468">
    <property type="entry name" value="CATION/H + ANTIPORTER"/>
    <property type="match status" value="1"/>
</dbReference>
<feature type="signal peptide" evidence="11">
    <location>
        <begin position="1"/>
        <end position="20"/>
    </location>
</feature>
<dbReference type="GeneID" id="103333059"/>
<accession>A0ABM0P419</accession>
<keyword evidence="2" id="KW-0813">Transport</keyword>
<evidence type="ECO:0000256" key="2">
    <source>
        <dbReference type="ARBA" id="ARBA00022448"/>
    </source>
</evidence>
<protein>
    <submittedName>
        <fullName evidence="16">Cation/H(+) antiporter 15-like</fullName>
    </submittedName>
</protein>
<feature type="domain" description="Cation/H(+) antiporter central" evidence="13">
    <location>
        <begin position="556"/>
        <end position="653"/>
    </location>
</feature>
<keyword evidence="11" id="KW-0732">Signal</keyword>
<feature type="transmembrane region" description="Helical" evidence="10">
    <location>
        <begin position="347"/>
        <end position="365"/>
    </location>
</feature>
<evidence type="ECO:0000259" key="13">
    <source>
        <dbReference type="Pfam" id="PF23256"/>
    </source>
</evidence>
<dbReference type="RefSeq" id="XP_008234079.2">
    <property type="nucleotide sequence ID" value="XM_008235857.2"/>
</dbReference>
<evidence type="ECO:0000256" key="8">
    <source>
        <dbReference type="ARBA" id="ARBA00023136"/>
    </source>
</evidence>
<feature type="transmembrane region" description="Helical" evidence="10">
    <location>
        <begin position="272"/>
        <end position="296"/>
    </location>
</feature>
<dbReference type="Pfam" id="PF23259">
    <property type="entry name" value="CHX17_C"/>
    <property type="match status" value="1"/>
</dbReference>
<dbReference type="InterPro" id="IPR057291">
    <property type="entry name" value="CHX17_2nd"/>
</dbReference>
<feature type="domain" description="Cation/H+ exchanger transmembrane" evidence="12">
    <location>
        <begin position="94"/>
        <end position="467"/>
    </location>
</feature>
<keyword evidence="4 10" id="KW-0812">Transmembrane</keyword>
<feature type="transmembrane region" description="Helical" evidence="10">
    <location>
        <begin position="203"/>
        <end position="225"/>
    </location>
</feature>
<evidence type="ECO:0000256" key="6">
    <source>
        <dbReference type="ARBA" id="ARBA00022989"/>
    </source>
</evidence>
<evidence type="ECO:0000259" key="14">
    <source>
        <dbReference type="Pfam" id="PF23259"/>
    </source>
</evidence>
<feature type="transmembrane region" description="Helical" evidence="10">
    <location>
        <begin position="169"/>
        <end position="191"/>
    </location>
</feature>